<dbReference type="Proteomes" id="UP000187609">
    <property type="component" value="Unassembled WGS sequence"/>
</dbReference>
<comment type="caution">
    <text evidence="2">The sequence shown here is derived from an EMBL/GenBank/DDBJ whole genome shotgun (WGS) entry which is preliminary data.</text>
</comment>
<organism evidence="2 3">
    <name type="scientific">Nicotiana attenuata</name>
    <name type="common">Coyote tobacco</name>
    <dbReference type="NCBI Taxonomy" id="49451"/>
    <lineage>
        <taxon>Eukaryota</taxon>
        <taxon>Viridiplantae</taxon>
        <taxon>Streptophyta</taxon>
        <taxon>Embryophyta</taxon>
        <taxon>Tracheophyta</taxon>
        <taxon>Spermatophyta</taxon>
        <taxon>Magnoliopsida</taxon>
        <taxon>eudicotyledons</taxon>
        <taxon>Gunneridae</taxon>
        <taxon>Pentapetalae</taxon>
        <taxon>asterids</taxon>
        <taxon>lamiids</taxon>
        <taxon>Solanales</taxon>
        <taxon>Solanaceae</taxon>
        <taxon>Nicotianoideae</taxon>
        <taxon>Nicotianeae</taxon>
        <taxon>Nicotiana</taxon>
    </lineage>
</organism>
<feature type="compositionally biased region" description="Basic and acidic residues" evidence="1">
    <location>
        <begin position="8"/>
        <end position="30"/>
    </location>
</feature>
<reference evidence="2" key="1">
    <citation type="submission" date="2016-11" db="EMBL/GenBank/DDBJ databases">
        <title>The genome of Nicotiana attenuata.</title>
        <authorList>
            <person name="Xu S."/>
            <person name="Brockmoeller T."/>
            <person name="Gaquerel E."/>
            <person name="Navarro A."/>
            <person name="Kuhl H."/>
            <person name="Gase K."/>
            <person name="Ling Z."/>
            <person name="Zhou W."/>
            <person name="Kreitzer C."/>
            <person name="Stanke M."/>
            <person name="Tang H."/>
            <person name="Lyons E."/>
            <person name="Pandey P."/>
            <person name="Pandey S.P."/>
            <person name="Timmermann B."/>
            <person name="Baldwin I.T."/>
        </authorList>
    </citation>
    <scope>NUCLEOTIDE SEQUENCE [LARGE SCALE GENOMIC DNA]</scope>
    <source>
        <strain evidence="2">UT</strain>
    </source>
</reference>
<dbReference type="AlphaFoldDB" id="A0A1J6KMD7"/>
<proteinExistence type="predicted"/>
<accession>A0A1J6KMD7</accession>
<evidence type="ECO:0000313" key="2">
    <source>
        <dbReference type="EMBL" id="OIT23979.1"/>
    </source>
</evidence>
<feature type="region of interest" description="Disordered" evidence="1">
    <location>
        <begin position="132"/>
        <end position="162"/>
    </location>
</feature>
<name>A0A1J6KMD7_NICAT</name>
<dbReference type="Gramene" id="OIT23979">
    <property type="protein sequence ID" value="OIT23979"/>
    <property type="gene ID" value="A4A49_28030"/>
</dbReference>
<evidence type="ECO:0000256" key="1">
    <source>
        <dbReference type="SAM" id="MobiDB-lite"/>
    </source>
</evidence>
<evidence type="ECO:0000313" key="3">
    <source>
        <dbReference type="Proteomes" id="UP000187609"/>
    </source>
</evidence>
<feature type="compositionally biased region" description="Low complexity" evidence="1">
    <location>
        <begin position="103"/>
        <end position="114"/>
    </location>
</feature>
<feature type="region of interest" description="Disordered" evidence="1">
    <location>
        <begin position="93"/>
        <end position="115"/>
    </location>
</feature>
<feature type="region of interest" description="Disordered" evidence="1">
    <location>
        <begin position="1"/>
        <end position="30"/>
    </location>
</feature>
<protein>
    <submittedName>
        <fullName evidence="2">Uncharacterized protein</fullName>
    </submittedName>
</protein>
<keyword evidence="3" id="KW-1185">Reference proteome</keyword>
<feature type="compositionally biased region" description="Polar residues" evidence="1">
    <location>
        <begin position="132"/>
        <end position="149"/>
    </location>
</feature>
<gene>
    <name evidence="2" type="ORF">A4A49_28030</name>
</gene>
<dbReference type="EMBL" id="MJEQ01003234">
    <property type="protein sequence ID" value="OIT23979.1"/>
    <property type="molecule type" value="Genomic_DNA"/>
</dbReference>
<sequence>MQRRKNRYQRDRNGHIIEAGNKKNDDKLKGKAKEDVVTTKNTFDILDVQDSDNTTLRITESKGEENIKNKRQEQGSGIRVAGKEKEFNFRISSPNATGNRVVGNEGNPNPAGEGIQEELKRVKKEAVEKVLENQNNGNPTPNGIQSSAPKGQLALSKKKGNGLVTPSKTGEILAFVDGVPVYALEKGLDEGVHMKVREDTMGSDQQTCHGKEGDPNGTVISGEDTTVTLRLGSVYEMQFKMMQAVVCSIEQNKGNERAKEQFEQAIVPRSYGEVEAVPMACESGTDQIMQLHLNVPLKTPFQHLHDLVTHNVAPIEEDILR</sequence>